<comment type="miscellaneous">
    <text evidence="5">May also have succinyldiaminopimelate aminotransferase activity, thus carrying out the corresponding step in lysine biosynthesis.</text>
</comment>
<keyword evidence="2 5" id="KW-0028">Amino-acid biosynthesis</keyword>
<proteinExistence type="inferred from homology"/>
<dbReference type="EC" id="2.6.1.11" evidence="5"/>
<dbReference type="NCBIfam" id="TIGR00707">
    <property type="entry name" value="argD"/>
    <property type="match status" value="1"/>
</dbReference>
<keyword evidence="5" id="KW-0963">Cytoplasm</keyword>
<keyword evidence="3 5" id="KW-0808">Transferase</keyword>
<accession>A0ABU6KEM6</accession>
<dbReference type="InterPro" id="IPR015421">
    <property type="entry name" value="PyrdxlP-dep_Trfase_major"/>
</dbReference>
<keyword evidence="5" id="KW-0055">Arginine biosynthesis</keyword>
<dbReference type="InterPro" id="IPR004636">
    <property type="entry name" value="AcOrn/SuccOrn_fam"/>
</dbReference>
<evidence type="ECO:0000313" key="6">
    <source>
        <dbReference type="EMBL" id="MEC5423772.1"/>
    </source>
</evidence>
<feature type="binding site" evidence="5">
    <location>
        <position position="280"/>
    </location>
    <ligand>
        <name>N(2)-acetyl-L-ornithine</name>
        <dbReference type="ChEBI" id="CHEBI:57805"/>
    </ligand>
</feature>
<dbReference type="CDD" id="cd00610">
    <property type="entry name" value="OAT_like"/>
    <property type="match status" value="1"/>
</dbReference>
<evidence type="ECO:0000256" key="1">
    <source>
        <dbReference type="ARBA" id="ARBA00022576"/>
    </source>
</evidence>
<name>A0ABU6KEM6_9BACI</name>
<keyword evidence="4 5" id="KW-0663">Pyridoxal phosphate</keyword>
<comment type="similarity">
    <text evidence="5">Belongs to the class-III pyridoxal-phosphate-dependent aminotransferase family. ArgD subfamily.</text>
</comment>
<dbReference type="PANTHER" id="PTHR11986">
    <property type="entry name" value="AMINOTRANSFERASE CLASS III"/>
    <property type="match status" value="1"/>
</dbReference>
<dbReference type="PIRSF" id="PIRSF000521">
    <property type="entry name" value="Transaminase_4ab_Lys_Orn"/>
    <property type="match status" value="1"/>
</dbReference>
<dbReference type="SUPFAM" id="SSF53383">
    <property type="entry name" value="PLP-dependent transferases"/>
    <property type="match status" value="1"/>
</dbReference>
<dbReference type="InterPro" id="IPR015424">
    <property type="entry name" value="PyrdxlP-dep_Trfase"/>
</dbReference>
<dbReference type="NCBIfam" id="NF002325">
    <property type="entry name" value="PRK01278.1"/>
    <property type="match status" value="1"/>
</dbReference>
<gene>
    <name evidence="5" type="primary">argD</name>
    <name evidence="6" type="ORF">QGM71_09735</name>
</gene>
<feature type="binding site" evidence="5">
    <location>
        <begin position="105"/>
        <end position="106"/>
    </location>
    <ligand>
        <name>pyridoxal 5'-phosphate</name>
        <dbReference type="ChEBI" id="CHEBI:597326"/>
    </ligand>
</feature>
<comment type="subcellular location">
    <subcellularLocation>
        <location evidence="5">Cytoplasm</location>
    </subcellularLocation>
</comment>
<dbReference type="PANTHER" id="PTHR11986:SF79">
    <property type="entry name" value="ACETYLORNITHINE AMINOTRANSFERASE, MITOCHONDRIAL"/>
    <property type="match status" value="1"/>
</dbReference>
<dbReference type="Gene3D" id="3.90.1150.10">
    <property type="entry name" value="Aspartate Aminotransferase, domain 1"/>
    <property type="match status" value="1"/>
</dbReference>
<dbReference type="InterPro" id="IPR049704">
    <property type="entry name" value="Aminotrans_3_PPA_site"/>
</dbReference>
<evidence type="ECO:0000256" key="4">
    <source>
        <dbReference type="ARBA" id="ARBA00022898"/>
    </source>
</evidence>
<sequence>MSNTVTNHTTSSSVMNIYQRFPLTLVKGKGSFVWDEQGEKYLDYTAGIATCNLGHVPKQVQEKITEQLDTLWHCSNLYTIPMQEALATELTKNSCLDKVFFCNSGAEANESAIKLAKKYAKDKGNPEKTEILTFTNSFHGRTGTTMAATAQEKIHQGFFPLTPGFHYLPFDDRESLAQIDVNRTTAVLLELVQGEGGVNPASLEWVKQLEVLCNKNDILLMVDEIQTGIGRTGTLFAYEQFGIKPDVITLAKGLGSGFPVGAMLANEAAAKSFHPGTHGSTFGGNPLAMSAGLATVETIMNEDILSEVKTKSEWLKAELDDLKSTFSSIEEVRGLGLLLGVQLAFEAGPFVQKFREKGILVLMAGPNVLRILPPLTTTTDELKHFILVFRQLLTESREFSL</sequence>
<dbReference type="InterPro" id="IPR005814">
    <property type="entry name" value="Aminotrans_3"/>
</dbReference>
<comment type="caution">
    <text evidence="6">The sequence shown here is derived from an EMBL/GenBank/DDBJ whole genome shotgun (WGS) entry which is preliminary data.</text>
</comment>
<dbReference type="RefSeq" id="WP_327607338.1">
    <property type="nucleotide sequence ID" value="NZ_JARZFX010000003.1"/>
</dbReference>
<dbReference type="Proteomes" id="UP001335737">
    <property type="component" value="Unassembled WGS sequence"/>
</dbReference>
<dbReference type="InterPro" id="IPR050103">
    <property type="entry name" value="Class-III_PLP-dep_AT"/>
</dbReference>
<feature type="binding site" evidence="5">
    <location>
        <position position="141"/>
    </location>
    <ligand>
        <name>N(2)-acetyl-L-ornithine</name>
        <dbReference type="ChEBI" id="CHEBI:57805"/>
    </ligand>
</feature>
<dbReference type="HAMAP" id="MF_01107">
    <property type="entry name" value="ArgD_aminotrans_3"/>
    <property type="match status" value="1"/>
</dbReference>
<dbReference type="EMBL" id="JARZFX010000003">
    <property type="protein sequence ID" value="MEC5423772.1"/>
    <property type="molecule type" value="Genomic_DNA"/>
</dbReference>
<keyword evidence="7" id="KW-1185">Reference proteome</keyword>
<feature type="binding site" evidence="5">
    <location>
        <position position="138"/>
    </location>
    <ligand>
        <name>pyridoxal 5'-phosphate</name>
        <dbReference type="ChEBI" id="CHEBI:597326"/>
    </ligand>
</feature>
<dbReference type="Gene3D" id="3.40.640.10">
    <property type="entry name" value="Type I PLP-dependent aspartate aminotransferase-like (Major domain)"/>
    <property type="match status" value="1"/>
</dbReference>
<evidence type="ECO:0000256" key="3">
    <source>
        <dbReference type="ARBA" id="ARBA00022679"/>
    </source>
</evidence>
<protein>
    <recommendedName>
        <fullName evidence="5">Acetylornithine aminotransferase</fullName>
        <shortName evidence="5">ACOAT</shortName>
        <ecNumber evidence="5">2.6.1.11</ecNumber>
    </recommendedName>
</protein>
<evidence type="ECO:0000256" key="5">
    <source>
        <dbReference type="HAMAP-Rule" id="MF_01107"/>
    </source>
</evidence>
<dbReference type="PROSITE" id="PS00600">
    <property type="entry name" value="AA_TRANSFER_CLASS_3"/>
    <property type="match status" value="1"/>
</dbReference>
<feature type="modified residue" description="N6-(pyridoxal phosphate)lysine" evidence="5">
    <location>
        <position position="252"/>
    </location>
</feature>
<dbReference type="NCBIfam" id="NF002797">
    <property type="entry name" value="PRK02936.1"/>
    <property type="match status" value="1"/>
</dbReference>
<evidence type="ECO:0000313" key="7">
    <source>
        <dbReference type="Proteomes" id="UP001335737"/>
    </source>
</evidence>
<comment type="cofactor">
    <cofactor evidence="5">
        <name>pyridoxal 5'-phosphate</name>
        <dbReference type="ChEBI" id="CHEBI:597326"/>
    </cofactor>
    <text evidence="5">Binds 1 pyridoxal phosphate per subunit.</text>
</comment>
<comment type="catalytic activity">
    <reaction evidence="5">
        <text>N(2)-acetyl-L-ornithine + 2-oxoglutarate = N-acetyl-L-glutamate 5-semialdehyde + L-glutamate</text>
        <dbReference type="Rhea" id="RHEA:18049"/>
        <dbReference type="ChEBI" id="CHEBI:16810"/>
        <dbReference type="ChEBI" id="CHEBI:29123"/>
        <dbReference type="ChEBI" id="CHEBI:29985"/>
        <dbReference type="ChEBI" id="CHEBI:57805"/>
        <dbReference type="EC" id="2.6.1.11"/>
    </reaction>
</comment>
<comment type="subunit">
    <text evidence="5">Homodimer.</text>
</comment>
<evidence type="ECO:0000256" key="2">
    <source>
        <dbReference type="ARBA" id="ARBA00022605"/>
    </source>
</evidence>
<organism evidence="6 7">
    <name type="scientific">Virgibacillus tibetensis</name>
    <dbReference type="NCBI Taxonomy" id="3042313"/>
    <lineage>
        <taxon>Bacteria</taxon>
        <taxon>Bacillati</taxon>
        <taxon>Bacillota</taxon>
        <taxon>Bacilli</taxon>
        <taxon>Bacillales</taxon>
        <taxon>Bacillaceae</taxon>
        <taxon>Virgibacillus</taxon>
    </lineage>
</organism>
<dbReference type="GO" id="GO:0003992">
    <property type="term" value="F:N2-acetyl-L-ornithine:2-oxoglutarate 5-aminotransferase activity"/>
    <property type="evidence" value="ECO:0007669"/>
    <property type="project" value="UniProtKB-EC"/>
</dbReference>
<dbReference type="InterPro" id="IPR015422">
    <property type="entry name" value="PyrdxlP-dep_Trfase_small"/>
</dbReference>
<feature type="binding site" evidence="5">
    <location>
        <begin position="223"/>
        <end position="226"/>
    </location>
    <ligand>
        <name>pyridoxal 5'-phosphate</name>
        <dbReference type="ChEBI" id="CHEBI:597326"/>
    </ligand>
</feature>
<keyword evidence="1 5" id="KW-0032">Aminotransferase</keyword>
<feature type="binding site" evidence="5">
    <location>
        <position position="281"/>
    </location>
    <ligand>
        <name>pyridoxal 5'-phosphate</name>
        <dbReference type="ChEBI" id="CHEBI:597326"/>
    </ligand>
</feature>
<comment type="pathway">
    <text evidence="5">Amino-acid biosynthesis; L-arginine biosynthesis; N(2)-acetyl-L-ornithine from L-glutamate: step 4/4.</text>
</comment>
<reference evidence="6 7" key="1">
    <citation type="journal article" date="2024" name="Int. J. Syst. Evol. Microbiol.">
        <title>Virgibacillus tibetensis sp. nov., isolated from salt lake on the Tibetan Plateau of China.</title>
        <authorList>
            <person name="Phurbu D."/>
            <person name="Liu Z.-X."/>
            <person name="Wang R."/>
            <person name="Zheng Y.-Y."/>
            <person name="Liu H.-C."/>
            <person name="Zhou Y.-G."/>
            <person name="Yu Y.-J."/>
            <person name="Li A.-H."/>
        </authorList>
    </citation>
    <scope>NUCLEOTIDE SEQUENCE [LARGE SCALE GENOMIC DNA]</scope>
    <source>
        <strain evidence="6 7">C22-A2</strain>
    </source>
</reference>
<dbReference type="Pfam" id="PF00202">
    <property type="entry name" value="Aminotran_3"/>
    <property type="match status" value="1"/>
</dbReference>